<accession>A0AAD7NAX3</accession>
<sequence length="241" mass="26698">MHRCTEARKRRDLFPRMPPEEHIPVCCGPSARGGACGKQHIPDQDGPGGQRSSSERVCDMRRAVCICAGRAWIWPESSRERRTGVNVRTTLPRDYTQQALGAAGNPRIWGHIGREEIQRLFCETDEEDTRLIVRASMVPLAVGGSGEAEERNTEFFAWVGSDEECAQGGRGSKALAPLEHGIEIGRYSVNAGSNSLLKALPPSKAPTGALRKVFSSTKWELEFAFTKGYLYLNFERADAHR</sequence>
<dbReference type="AlphaFoldDB" id="A0AAD7NAX3"/>
<name>A0AAD7NAX3_9AGAR</name>
<keyword evidence="2" id="KW-1185">Reference proteome</keyword>
<evidence type="ECO:0000313" key="1">
    <source>
        <dbReference type="EMBL" id="KAJ7753080.1"/>
    </source>
</evidence>
<evidence type="ECO:0000313" key="2">
    <source>
        <dbReference type="Proteomes" id="UP001215280"/>
    </source>
</evidence>
<proteinExistence type="predicted"/>
<protein>
    <submittedName>
        <fullName evidence="1">Uncharacterized protein</fullName>
    </submittedName>
</protein>
<dbReference type="Proteomes" id="UP001215280">
    <property type="component" value="Unassembled WGS sequence"/>
</dbReference>
<dbReference type="EMBL" id="JARJLG010000072">
    <property type="protein sequence ID" value="KAJ7753080.1"/>
    <property type="molecule type" value="Genomic_DNA"/>
</dbReference>
<comment type="caution">
    <text evidence="1">The sequence shown here is derived from an EMBL/GenBank/DDBJ whole genome shotgun (WGS) entry which is preliminary data.</text>
</comment>
<organism evidence="1 2">
    <name type="scientific">Mycena maculata</name>
    <dbReference type="NCBI Taxonomy" id="230809"/>
    <lineage>
        <taxon>Eukaryota</taxon>
        <taxon>Fungi</taxon>
        <taxon>Dikarya</taxon>
        <taxon>Basidiomycota</taxon>
        <taxon>Agaricomycotina</taxon>
        <taxon>Agaricomycetes</taxon>
        <taxon>Agaricomycetidae</taxon>
        <taxon>Agaricales</taxon>
        <taxon>Marasmiineae</taxon>
        <taxon>Mycenaceae</taxon>
        <taxon>Mycena</taxon>
    </lineage>
</organism>
<reference evidence="1" key="1">
    <citation type="submission" date="2023-03" db="EMBL/GenBank/DDBJ databases">
        <title>Massive genome expansion in bonnet fungi (Mycena s.s.) driven by repeated elements and novel gene families across ecological guilds.</title>
        <authorList>
            <consortium name="Lawrence Berkeley National Laboratory"/>
            <person name="Harder C.B."/>
            <person name="Miyauchi S."/>
            <person name="Viragh M."/>
            <person name="Kuo A."/>
            <person name="Thoen E."/>
            <person name="Andreopoulos B."/>
            <person name="Lu D."/>
            <person name="Skrede I."/>
            <person name="Drula E."/>
            <person name="Henrissat B."/>
            <person name="Morin E."/>
            <person name="Kohler A."/>
            <person name="Barry K."/>
            <person name="LaButti K."/>
            <person name="Morin E."/>
            <person name="Salamov A."/>
            <person name="Lipzen A."/>
            <person name="Mereny Z."/>
            <person name="Hegedus B."/>
            <person name="Baldrian P."/>
            <person name="Stursova M."/>
            <person name="Weitz H."/>
            <person name="Taylor A."/>
            <person name="Grigoriev I.V."/>
            <person name="Nagy L.G."/>
            <person name="Martin F."/>
            <person name="Kauserud H."/>
        </authorList>
    </citation>
    <scope>NUCLEOTIDE SEQUENCE</scope>
    <source>
        <strain evidence="1">CBHHK188m</strain>
    </source>
</reference>
<gene>
    <name evidence="1" type="ORF">DFH07DRAFT_774215</name>
</gene>